<comment type="caution">
    <text evidence="2">The sequence shown here is derived from an EMBL/GenBank/DDBJ whole genome shotgun (WGS) entry which is preliminary data.</text>
</comment>
<dbReference type="EMBL" id="ACYU01000123">
    <property type="protein sequence ID" value="EEW06176.1"/>
    <property type="molecule type" value="Genomic_DNA"/>
</dbReference>
<keyword evidence="1" id="KW-1133">Transmembrane helix</keyword>
<protein>
    <submittedName>
        <fullName evidence="2">Uncharacterized protein</fullName>
    </submittedName>
</protein>
<keyword evidence="1" id="KW-0472">Membrane</keyword>
<keyword evidence="1" id="KW-0812">Transmembrane</keyword>
<dbReference type="Proteomes" id="UP000004827">
    <property type="component" value="Unassembled WGS sequence"/>
</dbReference>
<sequence length="207" mass="23484">MVFEELRVKHPSNRHRKVIVFLLFSLLFLYSRAAIISCVVFYVIKYIGVRRFILYFLPILFLVLGYKAYDTLFSDDSFSSKIEIIKNTSEFFAFIDLNKVIFGGGAEFAINAFQIIGSDLGAHLLFVVIAVNYGLVGLVAYCAIVLWIGSKFSIFHFYIPITIVSFSMLPIGFPSYNMALALIILLSVNNDKKTRDNITGIKRECTN</sequence>
<evidence type="ECO:0000313" key="3">
    <source>
        <dbReference type="Proteomes" id="UP000004827"/>
    </source>
</evidence>
<feature type="transmembrane region" description="Helical" evidence="1">
    <location>
        <begin position="20"/>
        <end position="44"/>
    </location>
</feature>
<reference evidence="2 3" key="1">
    <citation type="journal article" date="2009" name="BMC Evol. Biol.">
        <title>Genomic taxonomy of Vibrios.</title>
        <authorList>
            <person name="Thompson C.C."/>
            <person name="Vicente A.C."/>
            <person name="Souza R.C."/>
            <person name="Vasconcelos A.T."/>
            <person name="Vesth T."/>
            <person name="Alves N.Jr."/>
            <person name="Ussery D.W."/>
            <person name="Iida T."/>
            <person name="Thompson F.L."/>
        </authorList>
    </citation>
    <scope>NUCLEOTIDE SEQUENCE [LARGE SCALE GENOMIC DNA]</scope>
    <source>
        <strain evidence="2 3">VM603</strain>
    </source>
</reference>
<accession>D2YGD9</accession>
<feature type="transmembrane region" description="Helical" evidence="1">
    <location>
        <begin position="124"/>
        <end position="149"/>
    </location>
</feature>
<feature type="transmembrane region" description="Helical" evidence="1">
    <location>
        <begin position="50"/>
        <end position="69"/>
    </location>
</feature>
<name>D2YGD9_VIBMI</name>
<organism evidence="2 3">
    <name type="scientific">Vibrio mimicus VM603</name>
    <dbReference type="NCBI Taxonomy" id="671074"/>
    <lineage>
        <taxon>Bacteria</taxon>
        <taxon>Pseudomonadati</taxon>
        <taxon>Pseudomonadota</taxon>
        <taxon>Gammaproteobacteria</taxon>
        <taxon>Vibrionales</taxon>
        <taxon>Vibrionaceae</taxon>
        <taxon>Vibrio</taxon>
    </lineage>
</organism>
<proteinExistence type="predicted"/>
<evidence type="ECO:0000313" key="2">
    <source>
        <dbReference type="EMBL" id="EEW06176.1"/>
    </source>
</evidence>
<evidence type="ECO:0000256" key="1">
    <source>
        <dbReference type="SAM" id="Phobius"/>
    </source>
</evidence>
<gene>
    <name evidence="2" type="ORF">VMB_25860</name>
</gene>
<dbReference type="AlphaFoldDB" id="D2YGD9"/>
<feature type="transmembrane region" description="Helical" evidence="1">
    <location>
        <begin position="155"/>
        <end position="188"/>
    </location>
</feature>